<proteinExistence type="predicted"/>
<dbReference type="InterPro" id="IPR012334">
    <property type="entry name" value="Pectin_lyas_fold"/>
</dbReference>
<accession>A0A0G3EFM8</accession>
<dbReference type="RefSeq" id="WP_052881019.1">
    <property type="nucleotide sequence ID" value="NZ_CP010904.1"/>
</dbReference>
<reference evidence="3" key="1">
    <citation type="submission" date="2015-02" db="EMBL/GenBank/DDBJ databases">
        <title>Description and complete genome sequence of the first cultured representative of the subdivision 5 of the Verrucomicrobia phylum.</title>
        <authorList>
            <person name="Spring S."/>
            <person name="Bunk B."/>
            <person name="Sproer C."/>
            <person name="Klenk H.-P."/>
        </authorList>
    </citation>
    <scope>NUCLEOTIDE SEQUENCE [LARGE SCALE GENOMIC DNA]</scope>
    <source>
        <strain evidence="3">L21-Fru-AB</strain>
    </source>
</reference>
<dbReference type="SUPFAM" id="SSF51126">
    <property type="entry name" value="Pectin lyase-like"/>
    <property type="match status" value="1"/>
</dbReference>
<reference evidence="2 3" key="2">
    <citation type="journal article" date="2016" name="ISME J.">
        <title>Characterization of the first cultured representative of Verrucomicrobia subdivision 5 indicates the proposal of a novel phylum.</title>
        <authorList>
            <person name="Spring S."/>
            <person name="Bunk B."/>
            <person name="Sproer C."/>
            <person name="Schumann P."/>
            <person name="Rohde M."/>
            <person name="Tindall B.J."/>
            <person name="Klenk H.P."/>
        </authorList>
    </citation>
    <scope>NUCLEOTIDE SEQUENCE [LARGE SCALE GENOMIC DNA]</scope>
    <source>
        <strain evidence="2 3">L21-Fru-AB</strain>
    </source>
</reference>
<dbReference type="Proteomes" id="UP000035268">
    <property type="component" value="Chromosome"/>
</dbReference>
<dbReference type="KEGG" id="vbl:L21SP4_00324"/>
<dbReference type="Gene3D" id="2.160.20.10">
    <property type="entry name" value="Single-stranded right-handed beta-helix, Pectin lyase-like"/>
    <property type="match status" value="1"/>
</dbReference>
<protein>
    <recommendedName>
        <fullName evidence="1">Bacterial repeat domain-containing protein</fullName>
    </recommendedName>
</protein>
<dbReference type="STRING" id="1307763.L21SP4_00324"/>
<feature type="domain" description="Bacterial repeat" evidence="1">
    <location>
        <begin position="367"/>
        <end position="429"/>
    </location>
</feature>
<organism evidence="2 3">
    <name type="scientific">Kiritimatiella glycovorans</name>
    <dbReference type="NCBI Taxonomy" id="1307763"/>
    <lineage>
        <taxon>Bacteria</taxon>
        <taxon>Pseudomonadati</taxon>
        <taxon>Kiritimatiellota</taxon>
        <taxon>Kiritimatiellia</taxon>
        <taxon>Kiritimatiellales</taxon>
        <taxon>Kiritimatiellaceae</taxon>
        <taxon>Kiritimatiella</taxon>
    </lineage>
</organism>
<evidence type="ECO:0000313" key="3">
    <source>
        <dbReference type="Proteomes" id="UP000035268"/>
    </source>
</evidence>
<dbReference type="InterPro" id="IPR011050">
    <property type="entry name" value="Pectin_lyase_fold/virulence"/>
</dbReference>
<dbReference type="Pfam" id="PF18998">
    <property type="entry name" value="Flg_new_2"/>
    <property type="match status" value="1"/>
</dbReference>
<gene>
    <name evidence="2" type="ORF">L21SP4_00324</name>
</gene>
<evidence type="ECO:0000313" key="2">
    <source>
        <dbReference type="EMBL" id="AKJ63605.1"/>
    </source>
</evidence>
<sequence>MSVDVREYGATPDDGRDDAPAFRAALQDVLDAGGGAVQIGPGRYDFFSRVDMQADSANLSIRGSGHGVTGLYSHNPRGVFRLTFTERTSQLTFTDLSFFADRREAGQGIELFSPPGGNKQRHTLIVRNVEFRAVEFHHDYFNGGLKATGLWRPVFHNVIFGAAFGPTQEKPYAGTCGIELIDCPGPTFRHCYMWVLQTGYRLIGTSGREPSFIRSFAVGCRTGILIDPLDRVHTGVRIQSCHINCRDSGILMRRIRGFCLQNNLMYHAHEDVNPEYLDIRLEACGRGVIARNIFHQPNNTTRIMISGDGDCYQLHLAANLFNAEGVPAEIQQGASRIEIVDNYAPSDGTNPSVVERTPYQLRAWTVGDGVIDATPDQDLFTAGSMVDLEATPDAGRTFLYWELAQGQIDTNRTLALTMNGDRTLFAHFDIDEDRYDGWRRRMMPGATHLTERMEDYDGDGYVNLAEYAFASDPRLATDIPEDRLRAARSGTTPRIRLRRARGIKDLSYQLLHSSDLITWAPLEAALTLDPVDEDYEWAVWSPAPGEAAAFYRVEVTSDDP</sequence>
<dbReference type="OrthoDB" id="9795222at2"/>
<dbReference type="InterPro" id="IPR044060">
    <property type="entry name" value="Bacterial_rp_domain"/>
</dbReference>
<dbReference type="EMBL" id="CP010904">
    <property type="protein sequence ID" value="AKJ63605.1"/>
    <property type="molecule type" value="Genomic_DNA"/>
</dbReference>
<keyword evidence="3" id="KW-1185">Reference proteome</keyword>
<dbReference type="AlphaFoldDB" id="A0A0G3EFM8"/>
<name>A0A0G3EFM8_9BACT</name>
<evidence type="ECO:0000259" key="1">
    <source>
        <dbReference type="Pfam" id="PF18998"/>
    </source>
</evidence>